<organism evidence="1 2">
    <name type="scientific">Araneus ventricosus</name>
    <name type="common">Orbweaver spider</name>
    <name type="synonym">Epeira ventricosa</name>
    <dbReference type="NCBI Taxonomy" id="182803"/>
    <lineage>
        <taxon>Eukaryota</taxon>
        <taxon>Metazoa</taxon>
        <taxon>Ecdysozoa</taxon>
        <taxon>Arthropoda</taxon>
        <taxon>Chelicerata</taxon>
        <taxon>Arachnida</taxon>
        <taxon>Araneae</taxon>
        <taxon>Araneomorphae</taxon>
        <taxon>Entelegynae</taxon>
        <taxon>Araneoidea</taxon>
        <taxon>Araneidae</taxon>
        <taxon>Araneus</taxon>
    </lineage>
</organism>
<dbReference type="EMBL" id="BGPR01000203">
    <property type="protein sequence ID" value="GBM04510.1"/>
    <property type="molecule type" value="Genomic_DNA"/>
</dbReference>
<evidence type="ECO:0000313" key="1">
    <source>
        <dbReference type="EMBL" id="GBM04510.1"/>
    </source>
</evidence>
<sequence>MPSLNNLINIQWRIESEWNRASCNPSVPQWRRKGEWDPGHGNFISHSSPYMILEIDINTNVVFLLLPLRVMPRTSAPPLTPSVARTLSLVHLTGKWQREESNCFDSVEDVATALQEASSSALGTYSAWEISRTLDRPVSTVLKILRNILQCYLFKITHVQELVPTHLPKREAFALQFLARMEVHDAWPWSILWTDEAHFHLQGSVNTKNCRIWARENPFQMQPLPLHSQKVTVWCGFTATFIVGPFFFEDFGPSCPVTCTVNGRYESLLSNQLIPTPQQRGCVDSTIFMQCGAPPHIATPVKQLLNLHFGNDRIMSRNFPTAWAPRSPDPVANLRFGSGGGGAEVKKTLYRRDECQTSRLK</sequence>
<evidence type="ECO:0000313" key="2">
    <source>
        <dbReference type="Proteomes" id="UP000499080"/>
    </source>
</evidence>
<dbReference type="AlphaFoldDB" id="A0A4Y2CJG5"/>
<dbReference type="Proteomes" id="UP000499080">
    <property type="component" value="Unassembled WGS sequence"/>
</dbReference>
<comment type="caution">
    <text evidence="1">The sequence shown here is derived from an EMBL/GenBank/DDBJ whole genome shotgun (WGS) entry which is preliminary data.</text>
</comment>
<dbReference type="InterPro" id="IPR036397">
    <property type="entry name" value="RNaseH_sf"/>
</dbReference>
<evidence type="ECO:0008006" key="3">
    <source>
        <dbReference type="Google" id="ProtNLM"/>
    </source>
</evidence>
<name>A0A4Y2CJG5_ARAVE</name>
<accession>A0A4Y2CJG5</accession>
<protein>
    <recommendedName>
        <fullName evidence="3">Transposable element Tc3 transposase</fullName>
    </recommendedName>
</protein>
<dbReference type="GO" id="GO:0003676">
    <property type="term" value="F:nucleic acid binding"/>
    <property type="evidence" value="ECO:0007669"/>
    <property type="project" value="InterPro"/>
</dbReference>
<keyword evidence="2" id="KW-1185">Reference proteome</keyword>
<dbReference type="PANTHER" id="PTHR47326">
    <property type="entry name" value="TRANSPOSABLE ELEMENT TC3 TRANSPOSASE-LIKE PROTEIN"/>
    <property type="match status" value="1"/>
</dbReference>
<proteinExistence type="predicted"/>
<dbReference type="PANTHER" id="PTHR47326:SF1">
    <property type="entry name" value="HTH PSQ-TYPE DOMAIN-CONTAINING PROTEIN"/>
    <property type="match status" value="1"/>
</dbReference>
<dbReference type="Gene3D" id="3.30.420.10">
    <property type="entry name" value="Ribonuclease H-like superfamily/Ribonuclease H"/>
    <property type="match status" value="1"/>
</dbReference>
<reference evidence="1 2" key="1">
    <citation type="journal article" date="2019" name="Sci. Rep.">
        <title>Orb-weaving spider Araneus ventricosus genome elucidates the spidroin gene catalogue.</title>
        <authorList>
            <person name="Kono N."/>
            <person name="Nakamura H."/>
            <person name="Ohtoshi R."/>
            <person name="Moran D.A.P."/>
            <person name="Shinohara A."/>
            <person name="Yoshida Y."/>
            <person name="Fujiwara M."/>
            <person name="Mori M."/>
            <person name="Tomita M."/>
            <person name="Arakawa K."/>
        </authorList>
    </citation>
    <scope>NUCLEOTIDE SEQUENCE [LARGE SCALE GENOMIC DNA]</scope>
</reference>
<gene>
    <name evidence="1" type="ORF">AVEN_197911_1</name>
</gene>